<name>U1X768_ANEAE</name>
<reference evidence="1 2" key="1">
    <citation type="submission" date="2013-08" db="EMBL/GenBank/DDBJ databases">
        <authorList>
            <person name="Weinstock G."/>
            <person name="Sodergren E."/>
            <person name="Wylie T."/>
            <person name="Fulton L."/>
            <person name="Fulton R."/>
            <person name="Fronick C."/>
            <person name="O'Laughlin M."/>
            <person name="Godfrey J."/>
            <person name="Miner T."/>
            <person name="Herter B."/>
            <person name="Appelbaum E."/>
            <person name="Cordes M."/>
            <person name="Lek S."/>
            <person name="Wollam A."/>
            <person name="Pepin K.H."/>
            <person name="Palsikar V.B."/>
            <person name="Mitreva M."/>
            <person name="Wilson R.K."/>
        </authorList>
    </citation>
    <scope>NUCLEOTIDE SEQUENCE [LARGE SCALE GENOMIC DNA]</scope>
    <source>
        <strain evidence="1 2">ATCC 12856</strain>
    </source>
</reference>
<evidence type="ECO:0000313" key="2">
    <source>
        <dbReference type="Proteomes" id="UP000016511"/>
    </source>
</evidence>
<dbReference type="Proteomes" id="UP000016511">
    <property type="component" value="Unassembled WGS sequence"/>
</dbReference>
<sequence>MNKVNFDFLDGKDYLRPATDQQPAVEGARPADWAEFVPELGVGVGDYVVTKRQWGAFFACLCLFNLLI</sequence>
<evidence type="ECO:0000313" key="1">
    <source>
        <dbReference type="EMBL" id="ERI10383.1"/>
    </source>
</evidence>
<comment type="caution">
    <text evidence="1">The sequence shown here is derived from an EMBL/GenBank/DDBJ whole genome shotgun (WGS) entry which is preliminary data.</text>
</comment>
<protein>
    <submittedName>
        <fullName evidence="1">Uncharacterized protein</fullName>
    </submittedName>
</protein>
<dbReference type="HOGENOM" id="CLU_2784840_0_0_9"/>
<dbReference type="EMBL" id="AWSJ01000100">
    <property type="protein sequence ID" value="ERI10383.1"/>
    <property type="molecule type" value="Genomic_DNA"/>
</dbReference>
<proteinExistence type="predicted"/>
<dbReference type="PATRIC" id="fig|649747.3.peg.1389"/>
<organism evidence="1 2">
    <name type="scientific">Aneurinibacillus aneurinilyticus ATCC 12856</name>
    <dbReference type="NCBI Taxonomy" id="649747"/>
    <lineage>
        <taxon>Bacteria</taxon>
        <taxon>Bacillati</taxon>
        <taxon>Bacillota</taxon>
        <taxon>Bacilli</taxon>
        <taxon>Bacillales</taxon>
        <taxon>Paenibacillaceae</taxon>
        <taxon>Aneurinibacillus group</taxon>
        <taxon>Aneurinibacillus</taxon>
    </lineage>
</organism>
<accession>U1X768</accession>
<dbReference type="STRING" id="649747.HMPREF0083_01531"/>
<dbReference type="eggNOG" id="COG1335">
    <property type="taxonomic scope" value="Bacteria"/>
</dbReference>
<gene>
    <name evidence="1" type="ORF">HMPREF0083_01531</name>
</gene>
<dbReference type="AlphaFoldDB" id="U1X768"/>
<keyword evidence="2" id="KW-1185">Reference proteome</keyword>